<reference evidence="2" key="1">
    <citation type="submission" date="2021-04" db="EMBL/GenBank/DDBJ databases">
        <authorList>
            <person name="Rodrigo-Torres L."/>
            <person name="Arahal R. D."/>
            <person name="Lucena T."/>
        </authorList>
    </citation>
    <scope>NUCLEOTIDE SEQUENCE</scope>
    <source>
        <strain evidence="2">CECT 9275</strain>
    </source>
</reference>
<evidence type="ECO:0000313" key="2">
    <source>
        <dbReference type="EMBL" id="CAG5003163.1"/>
    </source>
</evidence>
<dbReference type="Pfam" id="PF19783">
    <property type="entry name" value="DUF6268"/>
    <property type="match status" value="1"/>
</dbReference>
<proteinExistence type="predicted"/>
<feature type="domain" description="DUF6268" evidence="1">
    <location>
        <begin position="157"/>
        <end position="272"/>
    </location>
</feature>
<comment type="caution">
    <text evidence="2">The sequence shown here is derived from an EMBL/GenBank/DDBJ whole genome shotgun (WGS) entry which is preliminary data.</text>
</comment>
<dbReference type="AlphaFoldDB" id="A0A916JGY6"/>
<evidence type="ECO:0000313" key="3">
    <source>
        <dbReference type="Proteomes" id="UP000680038"/>
    </source>
</evidence>
<evidence type="ECO:0000259" key="1">
    <source>
        <dbReference type="Pfam" id="PF19783"/>
    </source>
</evidence>
<dbReference type="Proteomes" id="UP000680038">
    <property type="component" value="Unassembled WGS sequence"/>
</dbReference>
<accession>A0A916JGY6</accession>
<dbReference type="EMBL" id="CAJRAF010000002">
    <property type="protein sequence ID" value="CAG5003163.1"/>
    <property type="molecule type" value="Genomic_DNA"/>
</dbReference>
<gene>
    <name evidence="2" type="ORF">DYBT9275_03079</name>
</gene>
<sequence length="307" mass="34721">MQFRAQEAFIVLLSCLSLKVCCQSLKPGLAGMAPSKWLTIRHTHAPGKVYRFPGAGTKTFTQEEYFFRAWLPVIHKEKVSVILGPHYRTEQWEMKSSGENPISHMSDWKLRSFGLDLRSLVKLDSSSWLVLTSHISKSGNFGELTARQIPFNYTFSSAFLKRLSPDKEIGAGVMVNRSFKLTVLPVLLFNYNFSENAGLEMILPQRISFRRNLSPSDIIYLKGEAVTRTYYLRQVSATDPGVCRRVDVDLGLSYNRRLGNYAGFEVFGGYRTNLTNKLVEGASPVKTSGLTATVELYVQPPKFKRKK</sequence>
<name>A0A916JGY6_9BACT</name>
<dbReference type="InterPro" id="IPR046235">
    <property type="entry name" value="DUF6268"/>
</dbReference>
<organism evidence="2 3">
    <name type="scientific">Dyadobacter helix</name>
    <dbReference type="NCBI Taxonomy" id="2822344"/>
    <lineage>
        <taxon>Bacteria</taxon>
        <taxon>Pseudomonadati</taxon>
        <taxon>Bacteroidota</taxon>
        <taxon>Cytophagia</taxon>
        <taxon>Cytophagales</taxon>
        <taxon>Spirosomataceae</taxon>
        <taxon>Dyadobacter</taxon>
    </lineage>
</organism>
<keyword evidence="3" id="KW-1185">Reference proteome</keyword>
<protein>
    <recommendedName>
        <fullName evidence="1">DUF6268 domain-containing protein</fullName>
    </recommendedName>
</protein>